<dbReference type="GO" id="GO:0004930">
    <property type="term" value="F:G protein-coupled receptor activity"/>
    <property type="evidence" value="ECO:0007669"/>
    <property type="project" value="InterPro"/>
</dbReference>
<comment type="subcellular location">
    <subcellularLocation>
        <location evidence="1">Membrane</location>
    </subcellularLocation>
</comment>
<gene>
    <name evidence="5" type="ORF">PACLA_8A065127</name>
</gene>
<keyword evidence="2" id="KW-0812">Transmembrane</keyword>
<evidence type="ECO:0000313" key="6">
    <source>
        <dbReference type="Proteomes" id="UP001152795"/>
    </source>
</evidence>
<reference evidence="5" key="1">
    <citation type="submission" date="2020-04" db="EMBL/GenBank/DDBJ databases">
        <authorList>
            <person name="Alioto T."/>
            <person name="Alioto T."/>
            <person name="Gomez Garrido J."/>
        </authorList>
    </citation>
    <scope>NUCLEOTIDE SEQUENCE</scope>
    <source>
        <strain evidence="5">A484AB</strain>
    </source>
</reference>
<evidence type="ECO:0000256" key="2">
    <source>
        <dbReference type="ARBA" id="ARBA00022692"/>
    </source>
</evidence>
<dbReference type="Gene3D" id="1.20.1070.10">
    <property type="entry name" value="Rhodopsin 7-helix transmembrane proteins"/>
    <property type="match status" value="1"/>
</dbReference>
<dbReference type="EMBL" id="CACRXK020005156">
    <property type="protein sequence ID" value="CAB4005299.1"/>
    <property type="molecule type" value="Genomic_DNA"/>
</dbReference>
<keyword evidence="5" id="KW-0675">Receptor</keyword>
<dbReference type="InterPro" id="IPR017452">
    <property type="entry name" value="GPCR_Rhodpsn_7TM"/>
</dbReference>
<sequence>MKSLPQISSNSDPQLKKVTIVAVLTCSALILGWLPGRITFMLSKFGYVNTKGILHNSFIMMTFCNSCANPVLYGMCNSRFRAEYKIVFNKVLTLCGTSVTPSSSAAVPDSTGILHLPRSSVKSDVQRGTHEQSTL</sequence>
<dbReference type="PRINTS" id="PR00237">
    <property type="entry name" value="GPCRRHODOPSN"/>
</dbReference>
<dbReference type="OrthoDB" id="2132067at2759"/>
<evidence type="ECO:0000256" key="3">
    <source>
        <dbReference type="ARBA" id="ARBA00022989"/>
    </source>
</evidence>
<comment type="caution">
    <text evidence="5">The sequence shown here is derived from an EMBL/GenBank/DDBJ whole genome shotgun (WGS) entry which is preliminary data.</text>
</comment>
<evidence type="ECO:0000256" key="4">
    <source>
        <dbReference type="ARBA" id="ARBA00023136"/>
    </source>
</evidence>
<organism evidence="5 6">
    <name type="scientific">Paramuricea clavata</name>
    <name type="common">Red gorgonian</name>
    <name type="synonym">Violescent sea-whip</name>
    <dbReference type="NCBI Taxonomy" id="317549"/>
    <lineage>
        <taxon>Eukaryota</taxon>
        <taxon>Metazoa</taxon>
        <taxon>Cnidaria</taxon>
        <taxon>Anthozoa</taxon>
        <taxon>Octocorallia</taxon>
        <taxon>Malacalcyonacea</taxon>
        <taxon>Plexauridae</taxon>
        <taxon>Paramuricea</taxon>
    </lineage>
</organism>
<proteinExistence type="predicted"/>
<keyword evidence="6" id="KW-1185">Reference proteome</keyword>
<evidence type="ECO:0000313" key="5">
    <source>
        <dbReference type="EMBL" id="CAB4005299.1"/>
    </source>
</evidence>
<dbReference type="PANTHER" id="PTHR45698">
    <property type="entry name" value="TRACE AMINE-ASSOCIATED RECEPTOR 19N-RELATED"/>
    <property type="match status" value="1"/>
</dbReference>
<dbReference type="PANTHER" id="PTHR45698:SF1">
    <property type="entry name" value="TRACE AMINE-ASSOCIATED RECEPTOR 13C-LIKE"/>
    <property type="match status" value="1"/>
</dbReference>
<keyword evidence="3" id="KW-1133">Transmembrane helix</keyword>
<accession>A0A7D9EAU4</accession>
<evidence type="ECO:0000256" key="1">
    <source>
        <dbReference type="ARBA" id="ARBA00004370"/>
    </source>
</evidence>
<dbReference type="PROSITE" id="PS50262">
    <property type="entry name" value="G_PROTEIN_RECEP_F1_2"/>
    <property type="match status" value="1"/>
</dbReference>
<dbReference type="GO" id="GO:0016020">
    <property type="term" value="C:membrane"/>
    <property type="evidence" value="ECO:0007669"/>
    <property type="project" value="UniProtKB-SubCell"/>
</dbReference>
<keyword evidence="4" id="KW-0472">Membrane</keyword>
<dbReference type="InterPro" id="IPR000276">
    <property type="entry name" value="GPCR_Rhodpsn"/>
</dbReference>
<dbReference type="Proteomes" id="UP001152795">
    <property type="component" value="Unassembled WGS sequence"/>
</dbReference>
<name>A0A7D9EAU4_PARCT</name>
<dbReference type="SUPFAM" id="SSF81321">
    <property type="entry name" value="Family A G protein-coupled receptor-like"/>
    <property type="match status" value="1"/>
</dbReference>
<protein>
    <submittedName>
        <fullName evidence="5">Somatostatin receptor type 2-like</fullName>
    </submittedName>
</protein>
<dbReference type="AlphaFoldDB" id="A0A7D9EAU4"/>